<dbReference type="Proteomes" id="UP000438914">
    <property type="component" value="Unassembled WGS sequence"/>
</dbReference>
<accession>A0A7K0KI14</accession>
<reference evidence="1 2" key="1">
    <citation type="submission" date="2019-08" db="EMBL/GenBank/DDBJ databases">
        <title>In-depth cultivation of the pig gut microbiome towards novel bacterial diversity and tailored functional studies.</title>
        <authorList>
            <person name="Wylensek D."/>
            <person name="Hitch T.C.A."/>
            <person name="Clavel T."/>
        </authorList>
    </citation>
    <scope>NUCLEOTIDE SEQUENCE [LARGE SCALE GENOMIC DNA]</scope>
    <source>
        <strain evidence="1 2">LKV-178-WT-2A</strain>
    </source>
</reference>
<comment type="caution">
    <text evidence="1">The sequence shown here is derived from an EMBL/GenBank/DDBJ whole genome shotgun (WGS) entry which is preliminary data.</text>
</comment>
<evidence type="ECO:0008006" key="3">
    <source>
        <dbReference type="Google" id="ProtNLM"/>
    </source>
</evidence>
<evidence type="ECO:0000313" key="2">
    <source>
        <dbReference type="Proteomes" id="UP000438914"/>
    </source>
</evidence>
<gene>
    <name evidence="1" type="ORF">FYJ73_13105</name>
</gene>
<dbReference type="EMBL" id="VUNG01000043">
    <property type="protein sequence ID" value="MST85593.1"/>
    <property type="molecule type" value="Genomic_DNA"/>
</dbReference>
<evidence type="ECO:0000313" key="1">
    <source>
        <dbReference type="EMBL" id="MST85593.1"/>
    </source>
</evidence>
<dbReference type="InterPro" id="IPR043472">
    <property type="entry name" value="Macro_dom-like"/>
</dbReference>
<protein>
    <recommendedName>
        <fullName evidence="3">Macro domain-containing protein</fullName>
    </recommendedName>
</protein>
<organism evidence="1 2">
    <name type="scientific">Hallella mizrahii</name>
    <dbReference type="NCBI Taxonomy" id="2606637"/>
    <lineage>
        <taxon>Bacteria</taxon>
        <taxon>Pseudomonadati</taxon>
        <taxon>Bacteroidota</taxon>
        <taxon>Bacteroidia</taxon>
        <taxon>Bacteroidales</taxon>
        <taxon>Prevotellaceae</taxon>
        <taxon>Hallella</taxon>
    </lineage>
</organism>
<name>A0A7K0KI14_9BACT</name>
<sequence length="132" mass="14356">MEKDYSKRITPDYITSLKPNEIFVFGSNLAGMHGGGAARMARLYFGAVLGNGDGPQGQSYAIPTMQGGVETIQPYVDKFISYAKAHPEQTFLVTPIGCGIAGFTPDDIAPLFEKAICVENIHLPQSFWEILV</sequence>
<dbReference type="AlphaFoldDB" id="A0A7K0KI14"/>
<proteinExistence type="predicted"/>
<keyword evidence="2" id="KW-1185">Reference proteome</keyword>
<dbReference type="SUPFAM" id="SSF52949">
    <property type="entry name" value="Macro domain-like"/>
    <property type="match status" value="1"/>
</dbReference>
<dbReference type="RefSeq" id="WP_154535193.1">
    <property type="nucleotide sequence ID" value="NZ_VUNG01000043.1"/>
</dbReference>